<dbReference type="Pfam" id="PF00078">
    <property type="entry name" value="RVT_1"/>
    <property type="match status" value="1"/>
</dbReference>
<evidence type="ECO:0000313" key="2">
    <source>
        <dbReference type="EnsemblProtists" id="HpaP805952"/>
    </source>
</evidence>
<dbReference type="VEuPathDB" id="FungiDB:HpaG805952"/>
<dbReference type="AlphaFoldDB" id="M4BHS6"/>
<organism evidence="2 3">
    <name type="scientific">Hyaloperonospora arabidopsidis (strain Emoy2)</name>
    <name type="common">Downy mildew agent</name>
    <name type="synonym">Peronospora arabidopsidis</name>
    <dbReference type="NCBI Taxonomy" id="559515"/>
    <lineage>
        <taxon>Eukaryota</taxon>
        <taxon>Sar</taxon>
        <taxon>Stramenopiles</taxon>
        <taxon>Oomycota</taxon>
        <taxon>Peronosporomycetes</taxon>
        <taxon>Peronosporales</taxon>
        <taxon>Peronosporaceae</taxon>
        <taxon>Hyaloperonospora</taxon>
    </lineage>
</organism>
<dbReference type="EMBL" id="JH598269">
    <property type="status" value="NOT_ANNOTATED_CDS"/>
    <property type="molecule type" value="Genomic_DNA"/>
</dbReference>
<dbReference type="STRING" id="559515.M4BHS6"/>
<feature type="domain" description="Reverse transcriptase" evidence="1">
    <location>
        <begin position="35"/>
        <end position="129"/>
    </location>
</feature>
<reference evidence="3" key="1">
    <citation type="journal article" date="2010" name="Science">
        <title>Signatures of adaptation to obligate biotrophy in the Hyaloperonospora arabidopsidis genome.</title>
        <authorList>
            <person name="Baxter L."/>
            <person name="Tripathy S."/>
            <person name="Ishaque N."/>
            <person name="Boot N."/>
            <person name="Cabral A."/>
            <person name="Kemen E."/>
            <person name="Thines M."/>
            <person name="Ah-Fong A."/>
            <person name="Anderson R."/>
            <person name="Badejoko W."/>
            <person name="Bittner-Eddy P."/>
            <person name="Boore J.L."/>
            <person name="Chibucos M.C."/>
            <person name="Coates M."/>
            <person name="Dehal P."/>
            <person name="Delehaunty K."/>
            <person name="Dong S."/>
            <person name="Downton P."/>
            <person name="Dumas B."/>
            <person name="Fabro G."/>
            <person name="Fronick C."/>
            <person name="Fuerstenberg S.I."/>
            <person name="Fulton L."/>
            <person name="Gaulin E."/>
            <person name="Govers F."/>
            <person name="Hughes L."/>
            <person name="Humphray S."/>
            <person name="Jiang R.H."/>
            <person name="Judelson H."/>
            <person name="Kamoun S."/>
            <person name="Kyung K."/>
            <person name="Meijer H."/>
            <person name="Minx P."/>
            <person name="Morris P."/>
            <person name="Nelson J."/>
            <person name="Phuntumart V."/>
            <person name="Qutob D."/>
            <person name="Rehmany A."/>
            <person name="Rougon-Cardoso A."/>
            <person name="Ryden P."/>
            <person name="Torto-Alalibo T."/>
            <person name="Studholme D."/>
            <person name="Wang Y."/>
            <person name="Win J."/>
            <person name="Wood J."/>
            <person name="Clifton S.W."/>
            <person name="Rogers J."/>
            <person name="Van den Ackerveken G."/>
            <person name="Jones J.D."/>
            <person name="McDowell J.M."/>
            <person name="Beynon J."/>
            <person name="Tyler B.M."/>
        </authorList>
    </citation>
    <scope>NUCLEOTIDE SEQUENCE [LARGE SCALE GENOMIC DNA]</scope>
    <source>
        <strain evidence="3">Emoy2</strain>
    </source>
</reference>
<accession>M4BHS6</accession>
<name>M4BHS6_HYAAE</name>
<dbReference type="HOGENOM" id="CLU_1762291_0_0_1"/>
<reference evidence="2" key="2">
    <citation type="submission" date="2015-06" db="UniProtKB">
        <authorList>
            <consortium name="EnsemblProtists"/>
        </authorList>
    </citation>
    <scope>IDENTIFICATION</scope>
    <source>
        <strain evidence="2">Emoy2</strain>
    </source>
</reference>
<dbReference type="InterPro" id="IPR000477">
    <property type="entry name" value="RT_dom"/>
</dbReference>
<dbReference type="EnsemblProtists" id="HpaT805952">
    <property type="protein sequence ID" value="HpaP805952"/>
    <property type="gene ID" value="HpaG805952"/>
</dbReference>
<dbReference type="Proteomes" id="UP000011713">
    <property type="component" value="Unassembled WGS sequence"/>
</dbReference>
<protein>
    <recommendedName>
        <fullName evidence="1">Reverse transcriptase domain-containing protein</fullName>
    </recommendedName>
</protein>
<dbReference type="InParanoid" id="M4BHS6"/>
<sequence length="148" mass="16209">MKPFDSVSLMNLLFGSFNACIPGRPHALPLRRTFNPLLVQSEVRQSCPLAPSLFLLAVELLGLAIRQDPGLCGLSVPGDDAVKHIFSAFVDDSTLFLQRAEQLEPSLRLITRFGELSGLHAQPTKSKLIFLNTSIQLEPFSGCVQCCL</sequence>
<proteinExistence type="predicted"/>
<evidence type="ECO:0000259" key="1">
    <source>
        <dbReference type="Pfam" id="PF00078"/>
    </source>
</evidence>
<evidence type="ECO:0000313" key="3">
    <source>
        <dbReference type="Proteomes" id="UP000011713"/>
    </source>
</evidence>
<keyword evidence="3" id="KW-1185">Reference proteome</keyword>